<dbReference type="EMBL" id="JAAABM010000001">
    <property type="protein sequence ID" value="KAF7681950.1"/>
    <property type="molecule type" value="Genomic_DNA"/>
</dbReference>
<accession>A0A8H7BCU6</accession>
<comment type="caution">
    <text evidence="1">The sequence shown here is derived from an EMBL/GenBank/DDBJ whole genome shotgun (WGS) entry which is preliminary data.</text>
</comment>
<dbReference type="AlphaFoldDB" id="A0A8H7BCU6"/>
<gene>
    <name evidence="1" type="ORF">GT037_000926</name>
</gene>
<name>A0A8H7BCU6_9PLEO</name>
<reference evidence="1" key="1">
    <citation type="submission" date="2020-01" db="EMBL/GenBank/DDBJ databases">
        <authorList>
            <person name="Feng Z.H.Z."/>
        </authorList>
    </citation>
    <scope>NUCLEOTIDE SEQUENCE</scope>
    <source>
        <strain evidence="1">CBS107.38</strain>
    </source>
</reference>
<organism evidence="1 2">
    <name type="scientific">Alternaria burnsii</name>
    <dbReference type="NCBI Taxonomy" id="1187904"/>
    <lineage>
        <taxon>Eukaryota</taxon>
        <taxon>Fungi</taxon>
        <taxon>Dikarya</taxon>
        <taxon>Ascomycota</taxon>
        <taxon>Pezizomycotina</taxon>
        <taxon>Dothideomycetes</taxon>
        <taxon>Pleosporomycetidae</taxon>
        <taxon>Pleosporales</taxon>
        <taxon>Pleosporineae</taxon>
        <taxon>Pleosporaceae</taxon>
        <taxon>Alternaria</taxon>
        <taxon>Alternaria sect. Alternaria</taxon>
    </lineage>
</organism>
<dbReference type="GeneID" id="62199151"/>
<evidence type="ECO:0000313" key="2">
    <source>
        <dbReference type="Proteomes" id="UP000596902"/>
    </source>
</evidence>
<proteinExistence type="predicted"/>
<sequence length="69" mass="7618">MTTALQVACGSRLRFLNLGTEGIPLAARNAVSVYESCEEFRTWAADAVSEFCAVVSLPRHHRRRSHSPS</sequence>
<protein>
    <submittedName>
        <fullName evidence="1">Uncharacterized protein</fullName>
    </submittedName>
</protein>
<dbReference type="Proteomes" id="UP000596902">
    <property type="component" value="Unassembled WGS sequence"/>
</dbReference>
<reference evidence="1" key="2">
    <citation type="submission" date="2020-08" db="EMBL/GenBank/DDBJ databases">
        <title>Draft Genome Sequence of Cumin Blight Pathogen Alternaria burnsii.</title>
        <authorList>
            <person name="Feng Z."/>
        </authorList>
    </citation>
    <scope>NUCLEOTIDE SEQUENCE</scope>
    <source>
        <strain evidence="1">CBS107.38</strain>
    </source>
</reference>
<evidence type="ECO:0000313" key="1">
    <source>
        <dbReference type="EMBL" id="KAF7681950.1"/>
    </source>
</evidence>
<dbReference type="RefSeq" id="XP_038791829.1">
    <property type="nucleotide sequence ID" value="XM_038925973.1"/>
</dbReference>
<keyword evidence="2" id="KW-1185">Reference proteome</keyword>